<evidence type="ECO:0000259" key="2">
    <source>
        <dbReference type="Pfam" id="PF13614"/>
    </source>
</evidence>
<evidence type="ECO:0000256" key="1">
    <source>
        <dbReference type="SAM" id="MobiDB-lite"/>
    </source>
</evidence>
<feature type="compositionally biased region" description="Low complexity" evidence="1">
    <location>
        <begin position="7"/>
        <end position="18"/>
    </location>
</feature>
<dbReference type="OrthoDB" id="2435174at2759"/>
<organism evidence="3 4">
    <name type="scientific">Chlamydomonas incerta</name>
    <dbReference type="NCBI Taxonomy" id="51695"/>
    <lineage>
        <taxon>Eukaryota</taxon>
        <taxon>Viridiplantae</taxon>
        <taxon>Chlorophyta</taxon>
        <taxon>core chlorophytes</taxon>
        <taxon>Chlorophyceae</taxon>
        <taxon>CS clade</taxon>
        <taxon>Chlamydomonadales</taxon>
        <taxon>Chlamydomonadaceae</taxon>
        <taxon>Chlamydomonas</taxon>
    </lineage>
</organism>
<dbReference type="InterPro" id="IPR027417">
    <property type="entry name" value="P-loop_NTPase"/>
</dbReference>
<gene>
    <name evidence="3" type="ORF">HXX76_011619</name>
</gene>
<dbReference type="PANTHER" id="PTHR13696">
    <property type="entry name" value="P-LOOP CONTAINING NUCLEOSIDE TRIPHOSPHATE HYDROLASE"/>
    <property type="match status" value="1"/>
</dbReference>
<name>A0A835VTB1_CHLIN</name>
<accession>A0A835VTB1</accession>
<proteinExistence type="predicted"/>
<dbReference type="AlphaFoldDB" id="A0A835VTB1"/>
<feature type="region of interest" description="Disordered" evidence="1">
    <location>
        <begin position="1"/>
        <end position="24"/>
    </location>
</feature>
<dbReference type="EMBL" id="JAEHOC010000034">
    <property type="protein sequence ID" value="KAG2428502.1"/>
    <property type="molecule type" value="Genomic_DNA"/>
</dbReference>
<dbReference type="Pfam" id="PF13614">
    <property type="entry name" value="AAA_31"/>
    <property type="match status" value="1"/>
</dbReference>
<sequence length="514" mass="55411">MKKGAKKTTPAEKTTAAAEKTEKRHKVTAKIIVAHNFKGGVGKTTNAINLAATLAMRGYKTLLVDADPQRNATTFLLAPENPGSYAELQPAQPGQLDDDDGAADGAPAAVAAAAEEDAAGIPALAGGSNGEPLHVGQRIAQDLLPSDIQLDEVDEGPLAALDRWLADKRVLTISNALAPYDEDEQRNAALDADAPEPYRVLKDVLQMAAVDGAKPAPLHLLAGDNHFINYETIWKQAEEDVKAGRYTMGLGVFRLMISKMIKTHGFEYVIVDSGPSNGMLNKVVVTSADYILASAMADSFSCASVRAMVHVVLDGWFDWQAKVCKKQDNFLTMANGGLKPELYKTGAYKGFLYNRVTRLLPVLGVAYTADNKKKQSDAQMMNGGAFAGGNAGKITVKRSQAEWLKRIEYEIGSESVPKQVRERLVTCLDDEGRRRFCIPFIKDFSAVSLALGHMAGFPFVLLTKDAVISTAVEVAAAAMNVAANPNTQHMRSKASQYRSRMQSLVAFLETLPSP</sequence>
<comment type="caution">
    <text evidence="3">The sequence shown here is derived from an EMBL/GenBank/DDBJ whole genome shotgun (WGS) entry which is preliminary data.</text>
</comment>
<keyword evidence="4" id="KW-1185">Reference proteome</keyword>
<dbReference type="InterPro" id="IPR050678">
    <property type="entry name" value="DNA_Partitioning_ATPase"/>
</dbReference>
<dbReference type="Gene3D" id="3.40.50.300">
    <property type="entry name" value="P-loop containing nucleotide triphosphate hydrolases"/>
    <property type="match status" value="1"/>
</dbReference>
<dbReference type="Proteomes" id="UP000650467">
    <property type="component" value="Unassembled WGS sequence"/>
</dbReference>
<dbReference type="InterPro" id="IPR025669">
    <property type="entry name" value="AAA_dom"/>
</dbReference>
<dbReference type="PANTHER" id="PTHR13696:SF52">
    <property type="entry name" value="PARA FAMILY PROTEIN CT_582"/>
    <property type="match status" value="1"/>
</dbReference>
<protein>
    <recommendedName>
        <fullName evidence="2">AAA domain-containing protein</fullName>
    </recommendedName>
</protein>
<evidence type="ECO:0000313" key="3">
    <source>
        <dbReference type="EMBL" id="KAG2428502.1"/>
    </source>
</evidence>
<feature type="domain" description="AAA" evidence="2">
    <location>
        <begin position="29"/>
        <end position="75"/>
    </location>
</feature>
<dbReference type="SUPFAM" id="SSF52540">
    <property type="entry name" value="P-loop containing nucleoside triphosphate hydrolases"/>
    <property type="match status" value="1"/>
</dbReference>
<reference evidence="3" key="1">
    <citation type="journal article" date="2020" name="bioRxiv">
        <title>Comparative genomics of Chlamydomonas.</title>
        <authorList>
            <person name="Craig R.J."/>
            <person name="Hasan A.R."/>
            <person name="Ness R.W."/>
            <person name="Keightley P.D."/>
        </authorList>
    </citation>
    <scope>NUCLEOTIDE SEQUENCE</scope>
    <source>
        <strain evidence="3">SAG 7.73</strain>
    </source>
</reference>
<dbReference type="CDD" id="cd02042">
    <property type="entry name" value="ParAB_family"/>
    <property type="match status" value="1"/>
</dbReference>
<evidence type="ECO:0000313" key="4">
    <source>
        <dbReference type="Proteomes" id="UP000650467"/>
    </source>
</evidence>